<evidence type="ECO:0000313" key="1">
    <source>
        <dbReference type="EMBL" id="PRP77186.1"/>
    </source>
</evidence>
<proteinExistence type="predicted"/>
<reference evidence="1 2" key="1">
    <citation type="journal article" date="2018" name="Genome Biol. Evol.">
        <title>Multiple Roots of Fruiting Body Formation in Amoebozoa.</title>
        <authorList>
            <person name="Hillmann F."/>
            <person name="Forbes G."/>
            <person name="Novohradska S."/>
            <person name="Ferling I."/>
            <person name="Riege K."/>
            <person name="Groth M."/>
            <person name="Westermann M."/>
            <person name="Marz M."/>
            <person name="Spaller T."/>
            <person name="Winckler T."/>
            <person name="Schaap P."/>
            <person name="Glockner G."/>
        </authorList>
    </citation>
    <scope>NUCLEOTIDE SEQUENCE [LARGE SCALE GENOMIC DNA]</scope>
    <source>
        <strain evidence="1 2">Jena</strain>
    </source>
</reference>
<name>A0A2P6MZS1_9EUKA</name>
<organism evidence="1 2">
    <name type="scientific">Planoprotostelium fungivorum</name>
    <dbReference type="NCBI Taxonomy" id="1890364"/>
    <lineage>
        <taxon>Eukaryota</taxon>
        <taxon>Amoebozoa</taxon>
        <taxon>Evosea</taxon>
        <taxon>Variosea</taxon>
        <taxon>Cavosteliida</taxon>
        <taxon>Cavosteliaceae</taxon>
        <taxon>Planoprotostelium</taxon>
    </lineage>
</organism>
<dbReference type="EMBL" id="MDYQ01000275">
    <property type="protein sequence ID" value="PRP77186.1"/>
    <property type="molecule type" value="Genomic_DNA"/>
</dbReference>
<accession>A0A2P6MZS1</accession>
<dbReference type="AlphaFoldDB" id="A0A2P6MZS1"/>
<dbReference type="Proteomes" id="UP000241769">
    <property type="component" value="Unassembled WGS sequence"/>
</dbReference>
<sequence length="129" mass="14588">MFSAWSDDELVCVVDARTISHFAAGLQKKMKAASNKRPLVGQWTITDNFQTHIPHATQLYTNYSISISLHCKNWSYSGWSKYSLAGHPEDSSASKESVFVWDDSAVLFLKYTCVNYGGLSRLQKDSWTK</sequence>
<gene>
    <name evidence="1" type="ORF">PROFUN_13372</name>
</gene>
<comment type="caution">
    <text evidence="1">The sequence shown here is derived from an EMBL/GenBank/DDBJ whole genome shotgun (WGS) entry which is preliminary data.</text>
</comment>
<dbReference type="InParanoid" id="A0A2P6MZS1"/>
<protein>
    <submittedName>
        <fullName evidence="1">Uncharacterized protein</fullName>
    </submittedName>
</protein>
<keyword evidence="2" id="KW-1185">Reference proteome</keyword>
<evidence type="ECO:0000313" key="2">
    <source>
        <dbReference type="Proteomes" id="UP000241769"/>
    </source>
</evidence>